<name>A0ABW2L7X6_9BACT</name>
<comment type="caution">
    <text evidence="2">The sequence shown here is derived from an EMBL/GenBank/DDBJ whole genome shotgun (WGS) entry which is preliminary data.</text>
</comment>
<gene>
    <name evidence="2" type="ORF">ACFQY0_08380</name>
</gene>
<sequence>MKIVKKNTRGETRELLLKEYFLNAYLIAMLKRVGEEAGNFRRRGQEARPQSELEPAPVRVR</sequence>
<evidence type="ECO:0000313" key="2">
    <source>
        <dbReference type="EMBL" id="MFC7337191.1"/>
    </source>
</evidence>
<feature type="compositionally biased region" description="Basic and acidic residues" evidence="1">
    <location>
        <begin position="39"/>
        <end position="51"/>
    </location>
</feature>
<dbReference type="RefSeq" id="WP_379711278.1">
    <property type="nucleotide sequence ID" value="NZ_JBHTBS010000003.1"/>
</dbReference>
<accession>A0ABW2L7X6</accession>
<organism evidence="2 3">
    <name type="scientific">Haloferula chungangensis</name>
    <dbReference type="NCBI Taxonomy" id="1048331"/>
    <lineage>
        <taxon>Bacteria</taxon>
        <taxon>Pseudomonadati</taxon>
        <taxon>Verrucomicrobiota</taxon>
        <taxon>Verrucomicrobiia</taxon>
        <taxon>Verrucomicrobiales</taxon>
        <taxon>Verrucomicrobiaceae</taxon>
        <taxon>Haloferula</taxon>
    </lineage>
</organism>
<evidence type="ECO:0000256" key="1">
    <source>
        <dbReference type="SAM" id="MobiDB-lite"/>
    </source>
</evidence>
<keyword evidence="3" id="KW-1185">Reference proteome</keyword>
<dbReference type="Proteomes" id="UP001596472">
    <property type="component" value="Unassembled WGS sequence"/>
</dbReference>
<reference evidence="3" key="1">
    <citation type="journal article" date="2019" name="Int. J. Syst. Evol. Microbiol.">
        <title>The Global Catalogue of Microorganisms (GCM) 10K type strain sequencing project: providing services to taxonomists for standard genome sequencing and annotation.</title>
        <authorList>
            <consortium name="The Broad Institute Genomics Platform"/>
            <consortium name="The Broad Institute Genome Sequencing Center for Infectious Disease"/>
            <person name="Wu L."/>
            <person name="Ma J."/>
        </authorList>
    </citation>
    <scope>NUCLEOTIDE SEQUENCE [LARGE SCALE GENOMIC DNA]</scope>
    <source>
        <strain evidence="3">CGMCC 4.1467</strain>
    </source>
</reference>
<protein>
    <submittedName>
        <fullName evidence="2">Uncharacterized protein</fullName>
    </submittedName>
</protein>
<dbReference type="EMBL" id="JBHTBS010000003">
    <property type="protein sequence ID" value="MFC7337191.1"/>
    <property type="molecule type" value="Genomic_DNA"/>
</dbReference>
<evidence type="ECO:0000313" key="3">
    <source>
        <dbReference type="Proteomes" id="UP001596472"/>
    </source>
</evidence>
<proteinExistence type="predicted"/>
<feature type="region of interest" description="Disordered" evidence="1">
    <location>
        <begin position="39"/>
        <end position="61"/>
    </location>
</feature>